<name>A0A8X8Y1A4_SALSN</name>
<feature type="compositionally biased region" description="Polar residues" evidence="1">
    <location>
        <begin position="1157"/>
        <end position="1173"/>
    </location>
</feature>
<feature type="compositionally biased region" description="Basic and acidic residues" evidence="1">
    <location>
        <begin position="727"/>
        <end position="737"/>
    </location>
</feature>
<feature type="compositionally biased region" description="Basic and acidic residues" evidence="1">
    <location>
        <begin position="2047"/>
        <end position="2068"/>
    </location>
</feature>
<feature type="compositionally biased region" description="Low complexity" evidence="1">
    <location>
        <begin position="1640"/>
        <end position="1649"/>
    </location>
</feature>
<feature type="region of interest" description="Disordered" evidence="1">
    <location>
        <begin position="1975"/>
        <end position="2021"/>
    </location>
</feature>
<feature type="compositionally biased region" description="Basic and acidic residues" evidence="1">
    <location>
        <begin position="244"/>
        <end position="279"/>
    </location>
</feature>
<feature type="region of interest" description="Disordered" evidence="1">
    <location>
        <begin position="1874"/>
        <end position="1906"/>
    </location>
</feature>
<feature type="compositionally biased region" description="Basic and acidic residues" evidence="1">
    <location>
        <begin position="348"/>
        <end position="372"/>
    </location>
</feature>
<feature type="compositionally biased region" description="Polar residues" evidence="1">
    <location>
        <begin position="658"/>
        <end position="671"/>
    </location>
</feature>
<feature type="region of interest" description="Disordered" evidence="1">
    <location>
        <begin position="2667"/>
        <end position="2734"/>
    </location>
</feature>
<feature type="region of interest" description="Disordered" evidence="1">
    <location>
        <begin position="1121"/>
        <end position="1176"/>
    </location>
</feature>
<feature type="compositionally biased region" description="Polar residues" evidence="1">
    <location>
        <begin position="1247"/>
        <end position="1280"/>
    </location>
</feature>
<feature type="compositionally biased region" description="Acidic residues" evidence="1">
    <location>
        <begin position="1378"/>
        <end position="1387"/>
    </location>
</feature>
<feature type="compositionally biased region" description="Basic and acidic residues" evidence="1">
    <location>
        <begin position="2076"/>
        <end position="2100"/>
    </location>
</feature>
<feature type="compositionally biased region" description="Basic and acidic residues" evidence="1">
    <location>
        <begin position="896"/>
        <end position="913"/>
    </location>
</feature>
<feature type="compositionally biased region" description="Polar residues" evidence="1">
    <location>
        <begin position="763"/>
        <end position="772"/>
    </location>
</feature>
<organism evidence="2">
    <name type="scientific">Salvia splendens</name>
    <name type="common">Scarlet sage</name>
    <dbReference type="NCBI Taxonomy" id="180675"/>
    <lineage>
        <taxon>Eukaryota</taxon>
        <taxon>Viridiplantae</taxon>
        <taxon>Streptophyta</taxon>
        <taxon>Embryophyta</taxon>
        <taxon>Tracheophyta</taxon>
        <taxon>Spermatophyta</taxon>
        <taxon>Magnoliopsida</taxon>
        <taxon>eudicotyledons</taxon>
        <taxon>Gunneridae</taxon>
        <taxon>Pentapetalae</taxon>
        <taxon>asterids</taxon>
        <taxon>lamiids</taxon>
        <taxon>Lamiales</taxon>
        <taxon>Lamiaceae</taxon>
        <taxon>Nepetoideae</taxon>
        <taxon>Mentheae</taxon>
        <taxon>Salviinae</taxon>
        <taxon>Salvia</taxon>
        <taxon>Salvia subgen. Calosphace</taxon>
        <taxon>core Calosphace</taxon>
    </lineage>
</organism>
<dbReference type="EMBL" id="PNBA02000006">
    <property type="protein sequence ID" value="KAG6421698.1"/>
    <property type="molecule type" value="Genomic_DNA"/>
</dbReference>
<feature type="region of interest" description="Disordered" evidence="1">
    <location>
        <begin position="1505"/>
        <end position="1560"/>
    </location>
</feature>
<feature type="compositionally biased region" description="Polar residues" evidence="1">
    <location>
        <begin position="2596"/>
        <end position="2610"/>
    </location>
</feature>
<feature type="compositionally biased region" description="Basic and acidic residues" evidence="1">
    <location>
        <begin position="390"/>
        <end position="400"/>
    </location>
</feature>
<feature type="compositionally biased region" description="Basic and acidic residues" evidence="1">
    <location>
        <begin position="994"/>
        <end position="1018"/>
    </location>
</feature>
<feature type="region of interest" description="Disordered" evidence="1">
    <location>
        <begin position="1"/>
        <end position="83"/>
    </location>
</feature>
<feature type="compositionally biased region" description="Polar residues" evidence="1">
    <location>
        <begin position="218"/>
        <end position="230"/>
    </location>
</feature>
<feature type="compositionally biased region" description="Polar residues" evidence="1">
    <location>
        <begin position="1879"/>
        <end position="1891"/>
    </location>
</feature>
<accession>A0A8X8Y1A4</accession>
<feature type="region of interest" description="Disordered" evidence="1">
    <location>
        <begin position="2501"/>
        <end position="2532"/>
    </location>
</feature>
<keyword evidence="3" id="KW-1185">Reference proteome</keyword>
<feature type="compositionally biased region" description="Basic and acidic residues" evidence="1">
    <location>
        <begin position="1895"/>
        <end position="1906"/>
    </location>
</feature>
<feature type="region of interest" description="Disordered" evidence="1">
    <location>
        <begin position="143"/>
        <end position="284"/>
    </location>
</feature>
<feature type="compositionally biased region" description="Basic and acidic residues" evidence="1">
    <location>
        <begin position="2682"/>
        <end position="2695"/>
    </location>
</feature>
<feature type="compositionally biased region" description="Polar residues" evidence="1">
    <location>
        <begin position="155"/>
        <end position="167"/>
    </location>
</feature>
<feature type="compositionally biased region" description="Basic and acidic residues" evidence="1">
    <location>
        <begin position="1443"/>
        <end position="1463"/>
    </location>
</feature>
<feature type="region of interest" description="Disordered" evidence="1">
    <location>
        <begin position="896"/>
        <end position="1035"/>
    </location>
</feature>
<proteinExistence type="predicted"/>
<feature type="region of interest" description="Disordered" evidence="1">
    <location>
        <begin position="302"/>
        <end position="409"/>
    </location>
</feature>
<sequence length="2812" mass="310242">MSEVPQENQNQDDKHNELPMVKGENFLKSPVTSEVHSEANGVAPDASKVVEPAEESQQNVEVSNNKDGDEDRGVVREEKCSMVSSVAVAPEMKAGDIIDACHIDDAAGVTQLSKETSNDHHGSYDSSTTENVALPKEILLESSLVSKETEPRTPCISQSEKLNLQSESTDDKFTNGKPTKEDLSSNLTLYPEPIENERSVEYDFNTTAEKASHEDISPQETITPLDTSNGDKLVSKSELNTPFSKEEDTVAQKGDKSVTASEDHGVTSKKTLSESHGDVECQSQTLEDVATGLNDLKRVEKFEESSPVQVEDAQIERDDHFEEESERLPLTEVSTEGPAENVALEATDNVKDREDLKEVEVSENEHKGDLAESFHASPENIEVSDLSQEDSVKAPPEEQSRNVIPHGDTIKANKATINADDRHEERLEVFPTIILSSHEGVIMNAVLQEDTNVHTYGKVVEEVDNHKEVLENTDQTSKDGLDTLVDRPVELAKNEDASAKETQRSTEESNNTDKYGDIDAVPEVCNADSSVAISEIKVRDTLVDPDMDDAKVVTRISKDTSSDHHGINDSFTEDVALTDEILKKTESHTPCISEGSEDKESNIQVTITDNKSVDEKPREEDISCNLTDEVSKEGESDLNKMIAEQEELENNRSVENITSGETIKTLETSNSDELRSKNEEETIVQKSNEPATTSVDYGVPSDNTSSESHADVECQDKTLEDAATSHSDIKVTEKSKEISVTPVEDSQIDHNEHLEEEGLPLTEASTWGTNDNVSKDTCEAKEQDEDHEEATFSESEQSTKCTLVTEGAQIENTAESLNVPHENIRVSNISQENIIEFLPDEQSTNAHRYGNKIKAEEATIDAAEGQKNGRECFLPIFSGSPKEETMNEVIQEVTSDNKDKNIIDEVDKHEEVSKNLSTTVLTEHSEGNSLVELEGSETKKEDDSEKESNETPLPLEVSDTSTFLDEARVEDGEPKKAEFCADEMDAESMPPKTESIKEGDVHVDSEDTKVPDSVDKVSEGGTVDGEAEKEENVENVPIIIPNEKTEENLCIHVDGQETENEQLSSINDYPANASNDEVIVKDEEPSGEELFGKDKNTESVLLTEEVQSKKAVESLHAALEDKKTSDFDQCTEATGILEEPNPAENSQGMPSDETRTDAANTNEKTQELQNVSYEGSDKGLLIEVADSEMAHDINLEEELETLSLTETSKDEARDNESTKTSNEFASKVELPNDEKSTDCTTPKKESLQSQDHNTPTPSAAGETTCSLEEQSLGENSQTIISEKLIDEGAAEKHDLILENVATETPHEHIEENAVTQVGYSVGKHEESMEEDNQNSSLIEAPAEETNIMESKNIDEPKNWGEESIKPDLENGENTESIYVEEETDVETPIDSLQVKPDDIKQHDSVSDINKSIEETSNSDPQENSTNKVERKSVDATHANEGNVETKDVANDIPDCDKEDRIPIEEVGSQNPLNEALAGNANADESTKITEDWLITKEEPLELLQVADQDIETPPSSQDREIGSLDEESPTTRFEAIIDDNKEEMPNNKTGEEDETPKDKDIVENISEYGKEDNMPFEEVVSQNPLNGASTENANIEELPRINECSLIKEEASLESLQEAAQEIETPKITEGSLIREEASLESLQEAAQEIETTHLGQEREISSPNEQRPLEGIKDDNTEEIADSETSLEVETNHENIANTTPSEDKKESMQVQEDCPQQEQNESKNIPSSGSPAVSCTESSPVKEEERVKINPQGTCDETHENTVDAANKINNYAATPDEDTKEDSRDQVDDILLEQEEHSEKDSESTSLSDAPKDEITESTLVKEVAEVEDPIDSSDVVTEDIKAFAPCQVTEISSTVDQIIDTEDISSNKITEKTVDATSGDTQETQDIAKSVPREYDSPKEQNTEAVLIKEDVSIGLPQIVGDETSPVHEEEKVEIPTEELILTATPQGIFDKTQEITVDATNNNNDLVIRVPNGDNEDDSPIEVDGLREPSSKEVPAEKINDDEPTTSHEVEFANENTVKANLNENEEKLECSLVKEEAHIESLQVADKDVKDTSSGQDRKPSNLEEQGSTEDSHETMGDERYAKSFDSTDLKQETLADENYAATTDADTNEDSRNHVDHLLMEQEKHSVKDSVSTSVSDAPKDDIRGSTLAKEVAEIEDPIDSSQVATEDIKAFAPSQDTKISSTVEQIIDSKDISSNKITEKTVDATGEESQEAQDIAKRVPREDDSPNEQNTEATLMKEDQSIELPRIVAEDIKEPCSSEIRETNAQEEQIPCASSGVVINDNKEETTIDPTIFKNETLKNEKFLKKLEKRLQKRSKKRYLQMKQWRESSKEELETSIEEPTPKKDGENPHNLDIACVKTDTQDSSKEVVQTTIIPEGESEEHNKEDEICSSDELQEHLILSEGKSKEEAKETYKEACVEAEQFDLSSQTKDISECAFVIEDIKLTEQSSEDASITAEVQEAKAGIDLGAAVPVQEATGIESQEVEELNDKCTEMADTSTTNETSVVTASKNREEVRRSPTGGRIQQTKETALTEQLSEGACITAEVQEEKGGIYLGTAVPVPEATRSERQEVEELNDKCTKMADTSEPVENSEISTLNSIGESTERTKLEAKDQQAKLRDFPEESNMRHTEEKIAGIDDAVNLQSVRDTGEDVQDKEFCKESFGVSNNQNPVKGDPEERTETSEGKEANPIQVAPASETLQQEIEEQKPGRDTEDVHEEDTNISSIPNQLESVCGADTAKLPESSIHQSSVENTDQCDRSVNCDERGGCGSSPSCCALALAGRGWEGKVVDVRPSGNYYEIDFF</sequence>
<feature type="compositionally biased region" description="Polar residues" evidence="1">
    <location>
        <begin position="2503"/>
        <end position="2517"/>
    </location>
</feature>
<feature type="compositionally biased region" description="Basic and acidic residues" evidence="1">
    <location>
        <begin position="1989"/>
        <end position="2016"/>
    </location>
</feature>
<feature type="compositionally biased region" description="Basic and acidic residues" evidence="1">
    <location>
        <begin position="2611"/>
        <end position="2643"/>
    </location>
</feature>
<feature type="compositionally biased region" description="Basic and acidic residues" evidence="1">
    <location>
        <begin position="1395"/>
        <end position="1413"/>
    </location>
</feature>
<feature type="compositionally biased region" description="Basic and acidic residues" evidence="1">
    <location>
        <begin position="2332"/>
        <end position="2341"/>
    </location>
</feature>
<comment type="caution">
    <text evidence="2">The sequence shown here is derived from an EMBL/GenBank/DDBJ whole genome shotgun (WGS) entry which is preliminary data.</text>
</comment>
<feature type="compositionally biased region" description="Basic and acidic residues" evidence="1">
    <location>
        <begin position="2348"/>
        <end position="2358"/>
    </location>
</feature>
<feature type="compositionally biased region" description="Polar residues" evidence="1">
    <location>
        <begin position="684"/>
        <end position="707"/>
    </location>
</feature>
<gene>
    <name evidence="2" type="ORF">SASPL_118255</name>
</gene>
<feature type="compositionally biased region" description="Basic and acidic residues" evidence="1">
    <location>
        <begin position="1230"/>
        <end position="1246"/>
    </location>
</feature>
<dbReference type="Proteomes" id="UP000298416">
    <property type="component" value="Unassembled WGS sequence"/>
</dbReference>
<reference evidence="2" key="2">
    <citation type="submission" date="2020-08" db="EMBL/GenBank/DDBJ databases">
        <title>Plant Genome Project.</title>
        <authorList>
            <person name="Zhang R.-G."/>
        </authorList>
    </citation>
    <scope>NUCLEOTIDE SEQUENCE</scope>
    <source>
        <strain evidence="2">Huo1</strain>
        <tissue evidence="2">Leaf</tissue>
    </source>
</reference>
<feature type="region of interest" description="Disordered" evidence="1">
    <location>
        <begin position="2330"/>
        <end position="2359"/>
    </location>
</feature>
<evidence type="ECO:0000256" key="1">
    <source>
        <dbReference type="SAM" id="MobiDB-lite"/>
    </source>
</evidence>
<feature type="compositionally biased region" description="Basic and acidic residues" evidence="1">
    <location>
        <begin position="489"/>
        <end position="507"/>
    </location>
</feature>
<evidence type="ECO:0000313" key="2">
    <source>
        <dbReference type="EMBL" id="KAG6421698.1"/>
    </source>
</evidence>
<feature type="region of interest" description="Disordered" evidence="1">
    <location>
        <begin position="2209"/>
        <end position="2251"/>
    </location>
</feature>
<reference evidence="2" key="1">
    <citation type="submission" date="2018-01" db="EMBL/GenBank/DDBJ databases">
        <authorList>
            <person name="Mao J.F."/>
        </authorList>
    </citation>
    <scope>NUCLEOTIDE SEQUENCE</scope>
    <source>
        <strain evidence="2">Huo1</strain>
        <tissue evidence="2">Leaf</tissue>
    </source>
</reference>
<feature type="compositionally biased region" description="Basic and acidic residues" evidence="1">
    <location>
        <begin position="64"/>
        <end position="80"/>
    </location>
</feature>
<feature type="compositionally biased region" description="Polar residues" evidence="1">
    <location>
        <begin position="1414"/>
        <end position="1426"/>
    </location>
</feature>
<feature type="region of interest" description="Disordered" evidence="1">
    <location>
        <begin position="1192"/>
        <end position="1283"/>
    </location>
</feature>
<feature type="region of interest" description="Disordered" evidence="1">
    <location>
        <begin position="489"/>
        <end position="518"/>
    </location>
</feature>
<evidence type="ECO:0000313" key="3">
    <source>
        <dbReference type="Proteomes" id="UP000298416"/>
    </source>
</evidence>
<feature type="region of interest" description="Disordered" evidence="1">
    <location>
        <begin position="2047"/>
        <end position="2152"/>
    </location>
</feature>
<feature type="compositionally biased region" description="Polar residues" evidence="1">
    <location>
        <begin position="1689"/>
        <end position="1702"/>
    </location>
</feature>
<feature type="compositionally biased region" description="Basic and acidic residues" evidence="1">
    <location>
        <begin position="936"/>
        <end position="949"/>
    </location>
</feature>
<feature type="compositionally biased region" description="Basic and acidic residues" evidence="1">
    <location>
        <begin position="1207"/>
        <end position="1217"/>
    </location>
</feature>
<feature type="compositionally biased region" description="Basic and acidic residues" evidence="1">
    <location>
        <begin position="2713"/>
        <end position="2722"/>
    </location>
</feature>
<feature type="region of interest" description="Disordered" evidence="1">
    <location>
        <begin position="658"/>
        <end position="799"/>
    </location>
</feature>
<feature type="compositionally biased region" description="Polar residues" evidence="1">
    <location>
        <begin position="1710"/>
        <end position="1741"/>
    </location>
</feature>
<feature type="compositionally biased region" description="Basic and acidic residues" evidence="1">
    <location>
        <begin position="2116"/>
        <end position="2135"/>
    </location>
</feature>
<feature type="region of interest" description="Disordered" evidence="1">
    <location>
        <begin position="1340"/>
        <end position="1483"/>
    </location>
</feature>
<feature type="compositionally biased region" description="Basic and acidic residues" evidence="1">
    <location>
        <begin position="2222"/>
        <end position="2232"/>
    </location>
</feature>
<feature type="compositionally biased region" description="Basic and acidic residues" evidence="1">
    <location>
        <begin position="1351"/>
        <end position="1368"/>
    </location>
</feature>
<protein>
    <submittedName>
        <fullName evidence="2">Uncharacterized protein</fullName>
    </submittedName>
</protein>
<feature type="compositionally biased region" description="Acidic residues" evidence="1">
    <location>
        <begin position="1677"/>
        <end position="1688"/>
    </location>
</feature>
<feature type="compositionally biased region" description="Basic and acidic residues" evidence="1">
    <location>
        <begin position="965"/>
        <end position="979"/>
    </location>
</feature>
<feature type="compositionally biased region" description="Basic and acidic residues" evidence="1">
    <location>
        <begin position="169"/>
        <end position="183"/>
    </location>
</feature>
<feature type="region of interest" description="Disordered" evidence="1">
    <location>
        <begin position="2587"/>
        <end position="2643"/>
    </location>
</feature>
<feature type="region of interest" description="Disordered" evidence="1">
    <location>
        <begin position="1639"/>
        <end position="1828"/>
    </location>
</feature>
<feature type="compositionally biased region" description="Basic and acidic residues" evidence="1">
    <location>
        <begin position="1797"/>
        <end position="1806"/>
    </location>
</feature>
<feature type="compositionally biased region" description="Basic and acidic residues" evidence="1">
    <location>
        <begin position="708"/>
        <end position="720"/>
    </location>
</feature>